<gene>
    <name evidence="1" type="ORF">4MG_259</name>
</gene>
<dbReference type="EMBL" id="KF550303">
    <property type="protein sequence ID" value="AGZ17733.1"/>
    <property type="molecule type" value="Genomic_DNA"/>
</dbReference>
<reference evidence="1 2" key="1">
    <citation type="journal article" date="2014" name="Arch. Virol.">
        <title>Complete genome sequence of enterobacteria phage 4MG, a new member of the subgroup "PVP-SE1-like phage" of the "rV5-like viruses".</title>
        <authorList>
            <person name="Kim M."/>
            <person name="Heu S."/>
            <person name="Ryu S."/>
        </authorList>
    </citation>
    <scope>NUCLEOTIDE SEQUENCE [LARGE SCALE GENOMIC DNA]</scope>
</reference>
<organism evidence="1 2">
    <name type="scientific">Escherichia phage 4MG</name>
    <dbReference type="NCBI Taxonomy" id="1391428"/>
    <lineage>
        <taxon>Viruses</taxon>
        <taxon>Duplodnaviria</taxon>
        <taxon>Heunggongvirae</taxon>
        <taxon>Uroviricota</taxon>
        <taxon>Caudoviricetes</taxon>
        <taxon>Vequintavirinae</taxon>
        <taxon>Seunavirus</taxon>
        <taxon>Seunavirus 4MG</taxon>
    </lineage>
</organism>
<name>V5KT14_9CAUD</name>
<evidence type="ECO:0000313" key="1">
    <source>
        <dbReference type="EMBL" id="AGZ17733.1"/>
    </source>
</evidence>
<keyword evidence="2" id="KW-1185">Reference proteome</keyword>
<dbReference type="Proteomes" id="UP000018620">
    <property type="component" value="Segment"/>
</dbReference>
<accession>V5KT14</accession>
<evidence type="ECO:0000313" key="2">
    <source>
        <dbReference type="Proteomes" id="UP000018620"/>
    </source>
</evidence>
<dbReference type="KEGG" id="vg:17776509"/>
<protein>
    <submittedName>
        <fullName evidence="1">Hyphothetical protein</fullName>
    </submittedName>
</protein>
<proteinExistence type="predicted"/>
<dbReference type="OrthoDB" id="20505at10239"/>
<sequence>MTIELKLDTAAVEKLFPEGTELRVNLQQSVVNNIAKRILDRDISVRLETLIRTHVAHECGMMDLNTLVKNALDAHLEKTGWHDHRLKDSTTSQIRELVKKKVQQLADSEMQKIINDTLSRSTNTMKDTLDRHIDNALQDVEKHIATRLNQKFAAVVDAAIAAKLGMEVKK</sequence>
<dbReference type="RefSeq" id="YP_008857475.1">
    <property type="nucleotide sequence ID" value="NC_022968.1"/>
</dbReference>